<reference evidence="1" key="1">
    <citation type="journal article" date="2015" name="Nature">
        <title>Complex archaea that bridge the gap between prokaryotes and eukaryotes.</title>
        <authorList>
            <person name="Spang A."/>
            <person name="Saw J.H."/>
            <person name="Jorgensen S.L."/>
            <person name="Zaremba-Niedzwiedzka K."/>
            <person name="Martijn J."/>
            <person name="Lind A.E."/>
            <person name="van Eijk R."/>
            <person name="Schleper C."/>
            <person name="Guy L."/>
            <person name="Ettema T.J."/>
        </authorList>
    </citation>
    <scope>NUCLEOTIDE SEQUENCE</scope>
</reference>
<name>A0A0F9ECG4_9ZZZZ</name>
<protein>
    <submittedName>
        <fullName evidence="1">Uncharacterized protein</fullName>
    </submittedName>
</protein>
<comment type="caution">
    <text evidence="1">The sequence shown here is derived from an EMBL/GenBank/DDBJ whole genome shotgun (WGS) entry which is preliminary data.</text>
</comment>
<sequence>MAGRPKRVFTPEEVQGIEQYARIGSYNRTISTGMSIPLNTLERHFGAKIRHWRAAGKLDMRVNLHKQAENSAQTAIFIAKNELGMVDKQEIRTEAVDTKSRTEQQLEADKAAARAYNEAMSKTNIIPIKETKNG</sequence>
<accession>A0A0F9ECG4</accession>
<dbReference type="AlphaFoldDB" id="A0A0F9ECG4"/>
<dbReference type="EMBL" id="LAZR01025523">
    <property type="protein sequence ID" value="KKL71664.1"/>
    <property type="molecule type" value="Genomic_DNA"/>
</dbReference>
<proteinExistence type="predicted"/>
<organism evidence="1">
    <name type="scientific">marine sediment metagenome</name>
    <dbReference type="NCBI Taxonomy" id="412755"/>
    <lineage>
        <taxon>unclassified sequences</taxon>
        <taxon>metagenomes</taxon>
        <taxon>ecological metagenomes</taxon>
    </lineage>
</organism>
<gene>
    <name evidence="1" type="ORF">LCGC14_2092730</name>
</gene>
<feature type="non-terminal residue" evidence="1">
    <location>
        <position position="1"/>
    </location>
</feature>
<evidence type="ECO:0000313" key="1">
    <source>
        <dbReference type="EMBL" id="KKL71664.1"/>
    </source>
</evidence>